<reference evidence="2" key="1">
    <citation type="journal article" date="2014" name="Int. J. Syst. Evol. Microbiol.">
        <title>Complete genome sequence of Corynebacterium casei LMG S-19264T (=DSM 44701T), isolated from a smear-ripened cheese.</title>
        <authorList>
            <consortium name="US DOE Joint Genome Institute (JGI-PGF)"/>
            <person name="Walter F."/>
            <person name="Albersmeier A."/>
            <person name="Kalinowski J."/>
            <person name="Ruckert C."/>
        </authorList>
    </citation>
    <scope>NUCLEOTIDE SEQUENCE</scope>
    <source>
        <strain evidence="2">CGMCC 1.15454</strain>
    </source>
</reference>
<keyword evidence="1" id="KW-0812">Transmembrane</keyword>
<comment type="caution">
    <text evidence="2">The sequence shown here is derived from an EMBL/GenBank/DDBJ whole genome shotgun (WGS) entry which is preliminary data.</text>
</comment>
<proteinExistence type="predicted"/>
<feature type="transmembrane region" description="Helical" evidence="1">
    <location>
        <begin position="160"/>
        <end position="178"/>
    </location>
</feature>
<organism evidence="2 3">
    <name type="scientific">Lentibacillus populi</name>
    <dbReference type="NCBI Taxonomy" id="1827502"/>
    <lineage>
        <taxon>Bacteria</taxon>
        <taxon>Bacillati</taxon>
        <taxon>Bacillota</taxon>
        <taxon>Bacilli</taxon>
        <taxon>Bacillales</taxon>
        <taxon>Bacillaceae</taxon>
        <taxon>Lentibacillus</taxon>
    </lineage>
</organism>
<dbReference type="AlphaFoldDB" id="A0A9W5U163"/>
<feature type="transmembrane region" description="Helical" evidence="1">
    <location>
        <begin position="62"/>
        <end position="79"/>
    </location>
</feature>
<evidence type="ECO:0000313" key="3">
    <source>
        <dbReference type="Proteomes" id="UP000621492"/>
    </source>
</evidence>
<gene>
    <name evidence="2" type="ORF">GCM10011409_34290</name>
</gene>
<feature type="transmembrane region" description="Helical" evidence="1">
    <location>
        <begin position="122"/>
        <end position="140"/>
    </location>
</feature>
<feature type="transmembrane region" description="Helical" evidence="1">
    <location>
        <begin position="91"/>
        <end position="110"/>
    </location>
</feature>
<sequence length="187" mass="21620">MKQAGIGLSLYGLLMIPPVVHFLESVMLFHMLVQLPLLIVAGWLMGGIFIGKFINFFTKWNASGIPGILLFIIITMYWMLPRVLDEAVSLWYMELFKFISLPFLAGLCLRDSWCKLKIVGKSFVYLNYLPMFGLMAWLYIDTPIQICNNYLEDQQKVLGWGFLFITICMIIYILQQVFSDQSETPNH</sequence>
<name>A0A9W5U163_9BACI</name>
<dbReference type="RefSeq" id="WP_188725562.1">
    <property type="nucleotide sequence ID" value="NZ_BMJD01000035.1"/>
</dbReference>
<evidence type="ECO:0000256" key="1">
    <source>
        <dbReference type="SAM" id="Phobius"/>
    </source>
</evidence>
<keyword evidence="3" id="KW-1185">Reference proteome</keyword>
<evidence type="ECO:0000313" key="2">
    <source>
        <dbReference type="EMBL" id="GGB53800.1"/>
    </source>
</evidence>
<keyword evidence="1" id="KW-0472">Membrane</keyword>
<dbReference type="Proteomes" id="UP000621492">
    <property type="component" value="Unassembled WGS sequence"/>
</dbReference>
<feature type="transmembrane region" description="Helical" evidence="1">
    <location>
        <begin position="32"/>
        <end position="50"/>
    </location>
</feature>
<keyword evidence="1" id="KW-1133">Transmembrane helix</keyword>
<dbReference type="EMBL" id="BMJD01000035">
    <property type="protein sequence ID" value="GGB53800.1"/>
    <property type="molecule type" value="Genomic_DNA"/>
</dbReference>
<protein>
    <submittedName>
        <fullName evidence="2">Uncharacterized protein</fullName>
    </submittedName>
</protein>
<reference evidence="2" key="2">
    <citation type="submission" date="2020-09" db="EMBL/GenBank/DDBJ databases">
        <authorList>
            <person name="Sun Q."/>
            <person name="Zhou Y."/>
        </authorList>
    </citation>
    <scope>NUCLEOTIDE SEQUENCE</scope>
    <source>
        <strain evidence="2">CGMCC 1.15454</strain>
    </source>
</reference>
<accession>A0A9W5U163</accession>